<dbReference type="InterPro" id="IPR014710">
    <property type="entry name" value="RmlC-like_jellyroll"/>
</dbReference>
<accession>A0A6C0ERN1</accession>
<organism evidence="2">
    <name type="scientific">viral metagenome</name>
    <dbReference type="NCBI Taxonomy" id="1070528"/>
    <lineage>
        <taxon>unclassified sequences</taxon>
        <taxon>metagenomes</taxon>
        <taxon>organismal metagenomes</taxon>
    </lineage>
</organism>
<proteinExistence type="predicted"/>
<dbReference type="PANTHER" id="PTHR12461:SF105">
    <property type="entry name" value="HYPOXIA-INDUCIBLE FACTOR 1-ALPHA INHIBITOR"/>
    <property type="match status" value="1"/>
</dbReference>
<dbReference type="PANTHER" id="PTHR12461">
    <property type="entry name" value="HYPOXIA-INDUCIBLE FACTOR 1 ALPHA INHIBITOR-RELATED"/>
    <property type="match status" value="1"/>
</dbReference>
<dbReference type="AlphaFoldDB" id="A0A6C0ERN1"/>
<evidence type="ECO:0000259" key="1">
    <source>
        <dbReference type="PROSITE" id="PS51184"/>
    </source>
</evidence>
<dbReference type="InterPro" id="IPR041667">
    <property type="entry name" value="Cupin_8"/>
</dbReference>
<dbReference type="Gene3D" id="2.60.120.10">
    <property type="entry name" value="Jelly Rolls"/>
    <property type="match status" value="1"/>
</dbReference>
<reference evidence="2" key="1">
    <citation type="journal article" date="2020" name="Nature">
        <title>Giant virus diversity and host interactions through global metagenomics.</title>
        <authorList>
            <person name="Schulz F."/>
            <person name="Roux S."/>
            <person name="Paez-Espino D."/>
            <person name="Jungbluth S."/>
            <person name="Walsh D.A."/>
            <person name="Denef V.J."/>
            <person name="McMahon K.D."/>
            <person name="Konstantinidis K.T."/>
            <person name="Eloe-Fadrosh E.A."/>
            <person name="Kyrpides N.C."/>
            <person name="Woyke T."/>
        </authorList>
    </citation>
    <scope>NUCLEOTIDE SEQUENCE</scope>
    <source>
        <strain evidence="2">GVMAG-M-3300009155-2</strain>
    </source>
</reference>
<evidence type="ECO:0000313" key="2">
    <source>
        <dbReference type="EMBL" id="QHT31382.1"/>
    </source>
</evidence>
<name>A0A6C0ERN1_9ZZZZ</name>
<protein>
    <recommendedName>
        <fullName evidence="1">JmjC domain-containing protein</fullName>
    </recommendedName>
</protein>
<dbReference type="PROSITE" id="PS51184">
    <property type="entry name" value="JMJC"/>
    <property type="match status" value="1"/>
</dbReference>
<dbReference type="SUPFAM" id="SSF51197">
    <property type="entry name" value="Clavaminate synthase-like"/>
    <property type="match status" value="1"/>
</dbReference>
<dbReference type="EMBL" id="MN738918">
    <property type="protein sequence ID" value="QHT31382.1"/>
    <property type="molecule type" value="Genomic_DNA"/>
</dbReference>
<feature type="domain" description="JmjC" evidence="1">
    <location>
        <begin position="125"/>
        <end position="277"/>
    </location>
</feature>
<dbReference type="Pfam" id="PF13621">
    <property type="entry name" value="Cupin_8"/>
    <property type="match status" value="1"/>
</dbReference>
<sequence length="358" mass="42104">MKIIIGFFIFCLVLFIYLHIQFHLKTSEDLEMYEIDEPSKDKLEEICDIRQPVIFNFDNNKIIETSNKSYILNNYSPFEIKIRNINETDTNSELYIPLQLHSSVKLFDEDKSASFFSENNSDFLEETGVIKNLKYNDEFLRPYMVSNCNYDIMMASKDVYTPLRYEINYRNYFVLTQGNAQIKLAPPHSKKYLYPIYDYENFEFRSPINVWNPQSKYVADFDKIKCLEFTLTPGKTLFIPAYWWYSIKFNDSNTSISCFRYRTYMNNISITPYIGLHALQIQNVKRNVAKKVSINELNNVYHVARENTDDNTNIHDNQIKENKQDIVGLSGTDIDNLPQPINQNSNLGSELNVFSNDN</sequence>
<dbReference type="InterPro" id="IPR003347">
    <property type="entry name" value="JmjC_dom"/>
</dbReference>
<dbReference type="SMART" id="SM00558">
    <property type="entry name" value="JmjC"/>
    <property type="match status" value="1"/>
</dbReference>